<reference evidence="1 2" key="1">
    <citation type="journal article" date="2020" name="G3 (Bethesda)">
        <title>Draft Genome of the Common Snapping Turtle, Chelydra serpentina, a Model for Phenotypic Plasticity in Reptiles.</title>
        <authorList>
            <person name="Das D."/>
            <person name="Singh S.K."/>
            <person name="Bierstedt J."/>
            <person name="Erickson A."/>
            <person name="Galli G.L.J."/>
            <person name="Crossley D.A. 2nd"/>
            <person name="Rhen T."/>
        </authorList>
    </citation>
    <scope>NUCLEOTIDE SEQUENCE [LARGE SCALE GENOMIC DNA]</scope>
    <source>
        <strain evidence="1">KW</strain>
    </source>
</reference>
<dbReference type="AlphaFoldDB" id="A0A8T1SIY5"/>
<feature type="non-terminal residue" evidence="1">
    <location>
        <position position="77"/>
    </location>
</feature>
<comment type="caution">
    <text evidence="1">The sequence shown here is derived from an EMBL/GenBank/DDBJ whole genome shotgun (WGS) entry which is preliminary data.</text>
</comment>
<protein>
    <submittedName>
        <fullName evidence="1">Solute carrier family 9, subfamily C (Na+-transporting carboxylic acid decarboxylase), member 1</fullName>
    </submittedName>
</protein>
<proteinExistence type="predicted"/>
<evidence type="ECO:0000313" key="2">
    <source>
        <dbReference type="Proteomes" id="UP000765507"/>
    </source>
</evidence>
<evidence type="ECO:0000313" key="1">
    <source>
        <dbReference type="EMBL" id="KAG6928605.1"/>
    </source>
</evidence>
<accession>A0A8T1SIY5</accession>
<dbReference type="OrthoDB" id="441412at2759"/>
<dbReference type="EMBL" id="JAHGAV010000209">
    <property type="protein sequence ID" value="KAG6928605.1"/>
    <property type="molecule type" value="Genomic_DNA"/>
</dbReference>
<keyword evidence="2" id="KW-1185">Reference proteome</keyword>
<gene>
    <name evidence="1" type="ORF">G0U57_007725</name>
</gene>
<feature type="non-terminal residue" evidence="1">
    <location>
        <position position="1"/>
    </location>
</feature>
<name>A0A8T1SIY5_CHESE</name>
<organism evidence="1 2">
    <name type="scientific">Chelydra serpentina</name>
    <name type="common">Snapping turtle</name>
    <name type="synonym">Testudo serpentina</name>
    <dbReference type="NCBI Taxonomy" id="8475"/>
    <lineage>
        <taxon>Eukaryota</taxon>
        <taxon>Metazoa</taxon>
        <taxon>Chordata</taxon>
        <taxon>Craniata</taxon>
        <taxon>Vertebrata</taxon>
        <taxon>Euteleostomi</taxon>
        <taxon>Archelosauria</taxon>
        <taxon>Testudinata</taxon>
        <taxon>Testudines</taxon>
        <taxon>Cryptodira</taxon>
        <taxon>Durocryptodira</taxon>
        <taxon>Americhelydia</taxon>
        <taxon>Chelydroidea</taxon>
        <taxon>Chelydridae</taxon>
        <taxon>Chelydra</taxon>
    </lineage>
</organism>
<sequence>EMEANTFSMLKLDRFLADANWTMTEEAIKIDYPYKFDIEEVSQIVRTLKCPDCNAEISYETTPQQISDILEEARLRL</sequence>
<dbReference type="Proteomes" id="UP000765507">
    <property type="component" value="Unassembled WGS sequence"/>
</dbReference>